<feature type="region of interest" description="Disordered" evidence="1">
    <location>
        <begin position="977"/>
        <end position="1076"/>
    </location>
</feature>
<feature type="region of interest" description="Disordered" evidence="1">
    <location>
        <begin position="460"/>
        <end position="941"/>
    </location>
</feature>
<dbReference type="RefSeq" id="WP_003959485.1">
    <property type="nucleotide sequence ID" value="NZ_CM000913.1"/>
</dbReference>
<organism evidence="2 3">
    <name type="scientific">Streptomyces clavuligerus</name>
    <dbReference type="NCBI Taxonomy" id="1901"/>
    <lineage>
        <taxon>Bacteria</taxon>
        <taxon>Bacillati</taxon>
        <taxon>Actinomycetota</taxon>
        <taxon>Actinomycetes</taxon>
        <taxon>Kitasatosporales</taxon>
        <taxon>Streptomycetaceae</taxon>
        <taxon>Streptomyces</taxon>
    </lineage>
</organism>
<dbReference type="eggNOG" id="COG3064">
    <property type="taxonomic scope" value="Bacteria"/>
</dbReference>
<feature type="compositionally biased region" description="Basic and acidic residues" evidence="1">
    <location>
        <begin position="614"/>
        <end position="787"/>
    </location>
</feature>
<evidence type="ECO:0000256" key="1">
    <source>
        <dbReference type="SAM" id="MobiDB-lite"/>
    </source>
</evidence>
<keyword evidence="3" id="KW-1185">Reference proteome</keyword>
<evidence type="ECO:0000313" key="3">
    <source>
        <dbReference type="Proteomes" id="UP000002357"/>
    </source>
</evidence>
<dbReference type="CDD" id="cd06503">
    <property type="entry name" value="ATP-synt_Fo_b"/>
    <property type="match status" value="2"/>
</dbReference>
<evidence type="ECO:0000313" key="2">
    <source>
        <dbReference type="EMBL" id="EFG05456.1"/>
    </source>
</evidence>
<dbReference type="Gene3D" id="2.60.450.20">
    <property type="match status" value="1"/>
</dbReference>
<feature type="compositionally biased region" description="Basic and acidic residues" evidence="1">
    <location>
        <begin position="460"/>
        <end position="605"/>
    </location>
</feature>
<dbReference type="PANTHER" id="PTHR34491:SF82">
    <property type="entry name" value="CHROMOSOME UNDETERMINED SCAFFOLD_21, WHOLE GENOME SHOTGUN SEQUENCE"/>
    <property type="match status" value="1"/>
</dbReference>
<dbReference type="AlphaFoldDB" id="E2Q8C4"/>
<name>E2Q8C4_STRCL</name>
<dbReference type="PANTHER" id="PTHR34491">
    <property type="entry name" value="A-TYPE INCLUSION PROTEIN, PUTATIVE-RELATED"/>
    <property type="match status" value="1"/>
</dbReference>
<feature type="compositionally biased region" description="Basic and acidic residues" evidence="1">
    <location>
        <begin position="1043"/>
        <end position="1055"/>
    </location>
</feature>
<protein>
    <submittedName>
        <fullName evidence="2">Cell surface mucin-like protein</fullName>
    </submittedName>
</protein>
<dbReference type="STRING" id="1901.BB341_25900"/>
<feature type="compositionally biased region" description="Gly residues" evidence="1">
    <location>
        <begin position="915"/>
        <end position="931"/>
    </location>
</feature>
<dbReference type="Proteomes" id="UP000002357">
    <property type="component" value="Chromosome"/>
</dbReference>
<accession>E2Q8C4</accession>
<dbReference type="NCBIfam" id="NF038047">
    <property type="entry name" value="not_Tcp10"/>
    <property type="match status" value="1"/>
</dbReference>
<dbReference type="EMBL" id="CM000913">
    <property type="protein sequence ID" value="EFG05456.1"/>
    <property type="molecule type" value="Genomic_DNA"/>
</dbReference>
<sequence length="1076" mass="119816">MAETGSVSSVHPANSDADDWHRAVKVLTGFVMPERKLLFNNLLGNDKIPLMRVEISDHNGEPSDAVVDAVDDLSWLEKNSGWRIEETDFVIPFYSGLDGAIAGAPPGTTVRMKRARITLLGTTSSGDKVLQPAHGVALGSEFKSGLGKDFEGQSKDVVWSNQALAQYSYGGGLALERLVTSGSTQFFAWNDLKVDDANAVDLESFEYNAQAFDRVAQFFARRSQELKDWEFDLGKQEAVWKGQAAGVFKDLIHGLARIYRSYSEQFPVEGNVRSVYGNDLRRFRADVRTAADGLFRTWRDDWRDDHGNPLVWLIEVLKEVTKDVWKYNLTKVRWEPIVMGDVVSGSHEVKFERFSGAVSYGKLEEKDTWKKIGEEAIGRWQQKVQEILSPAGKKALMAVENAFMDQRFPKKIDTVSVNLDNQLAKDIADKARDDANKAKDDANKAKIENDNKVKALEEEFRRKQEEAEAEARRRQAEADAKQAEAERKQEQKEKEAEAKQAEAERKRDEKEREAEAKQAEAERKQEEKQAEAERKRDEKEREAGTKQAEAERKQEEKQAEQEARQERLQAEQEAKQDRLQAEAERKQAEQEAKQEQKEREAEERQTLLMNQARIDQERQRREQERKQAEQEAKQGEKEREADAKQAEAERKQEEKEAEQERKQAEKEKEAEAKQAEAERERDEKQAEQEAKQEQKEKEAEQKRIRTEAEYEAKQAEAERKQEEKQAEQEARQERLQAEQEARQDRLQAEADQRQAEAEARREQQQAEQERKQAEAEKRAERQMRELGMDSGSGSRGTDGPRLPGGDSGTTTLNPDGSVTMDYPDGSSRTFDLPGGEVVTTRPDGSTVTGTLRPGESITNPDGSVTRLGEDGRLTTSLPDGSRSVLDPDRSTLTNNLPDGTRITTPVDPGETVPTGVGGGTPGGANGSGGGSVYAPDHAGPGYEEELYDQILDRRGGGADYGMGTGNGAGGMPMLPMGRMSGAGAGGAEGERMRGAMDDGQPVTRRSPGGRGQEDVVMTQRGGSLATSSGGMPFMPPMGGAGDRQTESADRDRSSWMEEDEDVWGTDEGGAPAVIGR</sequence>
<feature type="compositionally biased region" description="Low complexity" evidence="1">
    <location>
        <begin position="903"/>
        <end position="914"/>
    </location>
</feature>
<dbReference type="GeneID" id="93734660"/>
<reference evidence="2 3" key="1">
    <citation type="journal article" date="2010" name="Genome Biol. Evol.">
        <title>The sequence of a 1.8-mb bacterial linear plasmid reveals a rich evolutionary reservoir of secondary metabolic pathways.</title>
        <authorList>
            <person name="Medema M.H."/>
            <person name="Trefzer A."/>
            <person name="Kovalchuk A."/>
            <person name="van den Berg M."/>
            <person name="Mueller U."/>
            <person name="Heijne W."/>
            <person name="Wu L."/>
            <person name="Alam M.T."/>
            <person name="Ronning C.M."/>
            <person name="Nierman W.C."/>
            <person name="Bovenberg R.A.L."/>
            <person name="Breitling R."/>
            <person name="Takano E."/>
        </authorList>
    </citation>
    <scope>NUCLEOTIDE SEQUENCE [LARGE SCALE GENOMIC DNA]</scope>
    <source>
        <strain evidence="3">ATCC 27064 / DSM 738 / JCM 4710 / NBRC 13307 / NCIMB 12785 / NRRL 3585 / VKM Ac-602</strain>
    </source>
</reference>
<proteinExistence type="predicted"/>
<dbReference type="KEGG" id="sclf:BB341_25900"/>
<gene>
    <name evidence="2" type="ORF">SCLAV_0380</name>
</gene>
<dbReference type="InterPro" id="IPR047002">
    <property type="entry name" value="Tcp10_C_sf"/>
</dbReference>